<evidence type="ECO:0000256" key="1">
    <source>
        <dbReference type="SAM" id="Coils"/>
    </source>
</evidence>
<keyword evidence="3" id="KW-1185">Reference proteome</keyword>
<evidence type="ECO:0000313" key="3">
    <source>
        <dbReference type="Proteomes" id="UP000830116"/>
    </source>
</evidence>
<name>A0ABY4CF56_9BACT</name>
<organism evidence="2 3">
    <name type="scientific">Bdellovibrio reynosensis</name>
    <dbReference type="NCBI Taxonomy" id="2835041"/>
    <lineage>
        <taxon>Bacteria</taxon>
        <taxon>Pseudomonadati</taxon>
        <taxon>Bdellovibrionota</taxon>
        <taxon>Bdellovibrionia</taxon>
        <taxon>Bdellovibrionales</taxon>
        <taxon>Pseudobdellovibrionaceae</taxon>
        <taxon>Bdellovibrio</taxon>
    </lineage>
</organism>
<gene>
    <name evidence="2" type="ORF">MNR06_04295</name>
</gene>
<proteinExistence type="predicted"/>
<accession>A0ABY4CF56</accession>
<keyword evidence="1" id="KW-0175">Coiled coil</keyword>
<dbReference type="Proteomes" id="UP000830116">
    <property type="component" value="Chromosome"/>
</dbReference>
<sequence>MTNKIKDPSPLVEAVLRLDSYLSEIVRLGDKIQTMDLKSDFDFEQAQKLMSRFAECGQGVSDQVVHLSQTLNEARAKAEAAAEQVAARAAILEARHNEHQQKMDAFRILGEKVSELTLSLSDLKRPEGSTLSDEDRVSLSKRLTDFDVQLEPLIQEARDLRTSAQESKIKTLEHSADSLVQRLTAIRARLETFQKTELTLN</sequence>
<dbReference type="EMBL" id="CP093442">
    <property type="protein sequence ID" value="UOF02173.1"/>
    <property type="molecule type" value="Genomic_DNA"/>
</dbReference>
<protein>
    <submittedName>
        <fullName evidence="2">Uncharacterized protein</fullName>
    </submittedName>
</protein>
<reference evidence="2" key="1">
    <citation type="submission" date="2022-03" db="EMBL/GenBank/DDBJ databases">
        <title>Genome Identification and Characterization of new species Bdellovibrio reynosense LBG001 sp. nov. from a Mexico soil sample.</title>
        <authorList>
            <person name="Camilli A."/>
            <person name="Ajao Y."/>
            <person name="Guo X."/>
        </authorList>
    </citation>
    <scope>NUCLEOTIDE SEQUENCE</scope>
    <source>
        <strain evidence="2">LBG001</strain>
    </source>
</reference>
<evidence type="ECO:0000313" key="2">
    <source>
        <dbReference type="EMBL" id="UOF02173.1"/>
    </source>
</evidence>
<dbReference type="RefSeq" id="WP_243539003.1">
    <property type="nucleotide sequence ID" value="NZ_CP093442.1"/>
</dbReference>
<feature type="coiled-coil region" evidence="1">
    <location>
        <begin position="64"/>
        <end position="102"/>
    </location>
</feature>